<dbReference type="InParanoid" id="A0A6P6XQY3"/>
<dbReference type="InterPro" id="IPR041042">
    <property type="entry name" value="Znf_Hakai"/>
</dbReference>
<organism evidence="6 7">
    <name type="scientific">Dermatophagoides pteronyssinus</name>
    <name type="common">European house dust mite</name>
    <dbReference type="NCBI Taxonomy" id="6956"/>
    <lineage>
        <taxon>Eukaryota</taxon>
        <taxon>Metazoa</taxon>
        <taxon>Ecdysozoa</taxon>
        <taxon>Arthropoda</taxon>
        <taxon>Chelicerata</taxon>
        <taxon>Arachnida</taxon>
        <taxon>Acari</taxon>
        <taxon>Acariformes</taxon>
        <taxon>Sarcoptiformes</taxon>
        <taxon>Astigmata</taxon>
        <taxon>Psoroptidia</taxon>
        <taxon>Analgoidea</taxon>
        <taxon>Pyroglyphidae</taxon>
        <taxon>Dermatophagoidinae</taxon>
        <taxon>Dermatophagoides</taxon>
    </lineage>
</organism>
<evidence type="ECO:0000313" key="6">
    <source>
        <dbReference type="Proteomes" id="UP000515146"/>
    </source>
</evidence>
<keyword evidence="2" id="KW-0863">Zinc-finger</keyword>
<dbReference type="PANTHER" id="PTHR13480">
    <property type="entry name" value="E3 UBIQUITIN-PROTEIN LIGASE HAKAI-RELATED"/>
    <property type="match status" value="1"/>
</dbReference>
<name>A0A6P6XQY3_DERPT</name>
<dbReference type="GO" id="GO:0008270">
    <property type="term" value="F:zinc ion binding"/>
    <property type="evidence" value="ECO:0007669"/>
    <property type="project" value="UniProtKB-KW"/>
</dbReference>
<comment type="similarity">
    <text evidence="4">Belongs to the Hakai family.</text>
</comment>
<dbReference type="GO" id="GO:0030155">
    <property type="term" value="P:regulation of cell adhesion"/>
    <property type="evidence" value="ECO:0007669"/>
    <property type="project" value="TreeGrafter"/>
</dbReference>
<dbReference type="InterPro" id="IPR013083">
    <property type="entry name" value="Znf_RING/FYVE/PHD"/>
</dbReference>
<evidence type="ECO:0000313" key="7">
    <source>
        <dbReference type="RefSeq" id="XP_027194299.1"/>
    </source>
</evidence>
<dbReference type="PROSITE" id="PS00518">
    <property type="entry name" value="ZF_RING_1"/>
    <property type="match status" value="1"/>
</dbReference>
<dbReference type="AlphaFoldDB" id="A0A6P6XQY3"/>
<dbReference type="CTD" id="35256"/>
<keyword evidence="3" id="KW-0862">Zinc</keyword>
<evidence type="ECO:0000256" key="1">
    <source>
        <dbReference type="ARBA" id="ARBA00022723"/>
    </source>
</evidence>
<dbReference type="OrthoDB" id="547746at2759"/>
<accession>A0A6P6XQY3</accession>
<dbReference type="InterPro" id="IPR017907">
    <property type="entry name" value="Znf_RING_CS"/>
</dbReference>
<dbReference type="UniPathway" id="UPA00143"/>
<dbReference type="SUPFAM" id="SSF57850">
    <property type="entry name" value="RING/U-box"/>
    <property type="match status" value="1"/>
</dbReference>
<dbReference type="Gene3D" id="6.10.140.2210">
    <property type="match status" value="1"/>
</dbReference>
<proteinExistence type="inferred from homology"/>
<protein>
    <recommendedName>
        <fullName evidence="5">E3 ubiquitin-protein ligase Hakai</fullName>
    </recommendedName>
</protein>
<keyword evidence="6" id="KW-1185">Reference proteome</keyword>
<dbReference type="PANTHER" id="PTHR13480:SF0">
    <property type="entry name" value="E3 UBIQUITIN-PROTEIN LIGASE HAKAI"/>
    <property type="match status" value="1"/>
</dbReference>
<evidence type="ECO:0000256" key="3">
    <source>
        <dbReference type="ARBA" id="ARBA00022833"/>
    </source>
</evidence>
<dbReference type="GO" id="GO:0061630">
    <property type="term" value="F:ubiquitin protein ligase activity"/>
    <property type="evidence" value="ECO:0007669"/>
    <property type="project" value="InterPro"/>
</dbReference>
<dbReference type="GO" id="GO:0016567">
    <property type="term" value="P:protein ubiquitination"/>
    <property type="evidence" value="ECO:0007669"/>
    <property type="project" value="UniProtKB-UniPathway"/>
</dbReference>
<dbReference type="Gene3D" id="3.30.40.10">
    <property type="entry name" value="Zinc/RING finger domain, C3HC4 (zinc finger)"/>
    <property type="match status" value="1"/>
</dbReference>
<evidence type="ECO:0000256" key="2">
    <source>
        <dbReference type="ARBA" id="ARBA00022771"/>
    </source>
</evidence>
<dbReference type="KEGG" id="dpte:113789013"/>
<evidence type="ECO:0000256" key="4">
    <source>
        <dbReference type="ARBA" id="ARBA00038499"/>
    </source>
</evidence>
<dbReference type="InterPro" id="IPR013087">
    <property type="entry name" value="Znf_C2H2_type"/>
</dbReference>
<keyword evidence="1" id="KW-0479">Metal-binding</keyword>
<gene>
    <name evidence="7" type="primary">LOC113789013</name>
</gene>
<evidence type="ECO:0000256" key="5">
    <source>
        <dbReference type="ARBA" id="ARBA00041081"/>
    </source>
</evidence>
<dbReference type="RefSeq" id="XP_027194299.1">
    <property type="nucleotide sequence ID" value="XM_027338498.1"/>
</dbReference>
<dbReference type="Proteomes" id="UP000515146">
    <property type="component" value="Unplaced"/>
</dbReference>
<reference evidence="7" key="1">
    <citation type="submission" date="2025-08" db="UniProtKB">
        <authorList>
            <consortium name="RefSeq"/>
        </authorList>
    </citation>
    <scope>IDENTIFICATION</scope>
    <source>
        <strain evidence="7">Airmid</strain>
    </source>
</reference>
<sequence length="154" mass="17691">MENQPRRESSTANNNDEQQQVIGNDDEYFGSFSTSLISPPFGHTNQLQLRNRANLVGEKIINPGIHMCDSCQSPILVYGRMIPCKHVFCFDCADKSPEKCLRCSNNILKIEKCKIGTVFICRTDTCRRTYLSQRDLDAHIQHRHLRRSDGSLRF</sequence>
<dbReference type="Pfam" id="PF18408">
    <property type="entry name" value="zf_Hakai"/>
    <property type="match status" value="1"/>
</dbReference>
<dbReference type="InterPro" id="IPR040383">
    <property type="entry name" value="HAKAI/CBLL2"/>
</dbReference>
<dbReference type="PROSITE" id="PS00028">
    <property type="entry name" value="ZINC_FINGER_C2H2_1"/>
    <property type="match status" value="1"/>
</dbReference>